<dbReference type="EMBL" id="ML992662">
    <property type="protein sequence ID" value="KAF2217521.1"/>
    <property type="molecule type" value="Genomic_DNA"/>
</dbReference>
<evidence type="ECO:0000256" key="1">
    <source>
        <dbReference type="SAM" id="Phobius"/>
    </source>
</evidence>
<proteinExistence type="predicted"/>
<keyword evidence="3" id="KW-1185">Reference proteome</keyword>
<keyword evidence="1" id="KW-0472">Membrane</keyword>
<gene>
    <name evidence="2" type="ORF">CERZMDRAFT_80259</name>
</gene>
<keyword evidence="1" id="KW-1133">Transmembrane helix</keyword>
<evidence type="ECO:0000313" key="2">
    <source>
        <dbReference type="EMBL" id="KAF2217521.1"/>
    </source>
</evidence>
<accession>A0A6A6FVU3</accession>
<evidence type="ECO:0000313" key="3">
    <source>
        <dbReference type="Proteomes" id="UP000799539"/>
    </source>
</evidence>
<name>A0A6A6FVU3_9PEZI</name>
<dbReference type="Proteomes" id="UP000799539">
    <property type="component" value="Unassembled WGS sequence"/>
</dbReference>
<dbReference type="AlphaFoldDB" id="A0A6A6FVU3"/>
<protein>
    <submittedName>
        <fullName evidence="2">Uncharacterized protein</fullName>
    </submittedName>
</protein>
<feature type="transmembrane region" description="Helical" evidence="1">
    <location>
        <begin position="97"/>
        <end position="118"/>
    </location>
</feature>
<organism evidence="2 3">
    <name type="scientific">Cercospora zeae-maydis SCOH1-5</name>
    <dbReference type="NCBI Taxonomy" id="717836"/>
    <lineage>
        <taxon>Eukaryota</taxon>
        <taxon>Fungi</taxon>
        <taxon>Dikarya</taxon>
        <taxon>Ascomycota</taxon>
        <taxon>Pezizomycotina</taxon>
        <taxon>Dothideomycetes</taxon>
        <taxon>Dothideomycetidae</taxon>
        <taxon>Mycosphaerellales</taxon>
        <taxon>Mycosphaerellaceae</taxon>
        <taxon>Cercospora</taxon>
    </lineage>
</organism>
<sequence length="124" mass="13914">MARRTSSCRIPSFALSVKSDMPPKAAWHTNPCYLFCCQSSPEAFMSLSLQHKFVYFCTGSDAALRAARVIGEKMHFSTSRDLARPPYLTTYFPNRKYFAAPFLAWMFFICEVFTSGNLSGVGIG</sequence>
<keyword evidence="1" id="KW-0812">Transmembrane</keyword>
<reference evidence="2" key="1">
    <citation type="journal article" date="2020" name="Stud. Mycol.">
        <title>101 Dothideomycetes genomes: a test case for predicting lifestyles and emergence of pathogens.</title>
        <authorList>
            <person name="Haridas S."/>
            <person name="Albert R."/>
            <person name="Binder M."/>
            <person name="Bloem J."/>
            <person name="Labutti K."/>
            <person name="Salamov A."/>
            <person name="Andreopoulos B."/>
            <person name="Baker S."/>
            <person name="Barry K."/>
            <person name="Bills G."/>
            <person name="Bluhm B."/>
            <person name="Cannon C."/>
            <person name="Castanera R."/>
            <person name="Culley D."/>
            <person name="Daum C."/>
            <person name="Ezra D."/>
            <person name="Gonzalez J."/>
            <person name="Henrissat B."/>
            <person name="Kuo A."/>
            <person name="Liang C."/>
            <person name="Lipzen A."/>
            <person name="Lutzoni F."/>
            <person name="Magnuson J."/>
            <person name="Mondo S."/>
            <person name="Nolan M."/>
            <person name="Ohm R."/>
            <person name="Pangilinan J."/>
            <person name="Park H.-J."/>
            <person name="Ramirez L."/>
            <person name="Alfaro M."/>
            <person name="Sun H."/>
            <person name="Tritt A."/>
            <person name="Yoshinaga Y."/>
            <person name="Zwiers L.-H."/>
            <person name="Turgeon B."/>
            <person name="Goodwin S."/>
            <person name="Spatafora J."/>
            <person name="Crous P."/>
            <person name="Grigoriev I."/>
        </authorList>
    </citation>
    <scope>NUCLEOTIDE SEQUENCE</scope>
    <source>
        <strain evidence="2">SCOH1-5</strain>
    </source>
</reference>